<name>A0A6A6S3D0_9PLEO</name>
<gene>
    <name evidence="2" type="ORF">P280DRAFT_380589</name>
</gene>
<dbReference type="InterPro" id="IPR014043">
    <property type="entry name" value="Acyl_transferase_dom"/>
</dbReference>
<dbReference type="OrthoDB" id="3799328at2759"/>
<accession>A0A6A6S3D0</accession>
<sequence length="141" mass="14924">CTALQIGLVDLLRSFEVVPDQVVGHSSGEIGAAYTIGAISVSSAMQLAYFRGKFSDLLSADLSHQGAMMAVALSEEEVKTYLQANLAKANGVVVGCFNSSKSVTLSGPKSQVTALEVIFREADIFARLLKVPVAYHSPQMS</sequence>
<dbReference type="AlphaFoldDB" id="A0A6A6S3D0"/>
<dbReference type="EMBL" id="MU006782">
    <property type="protein sequence ID" value="KAF2642055.1"/>
    <property type="molecule type" value="Genomic_DNA"/>
</dbReference>
<dbReference type="SUPFAM" id="SSF55048">
    <property type="entry name" value="Probable ACP-binding domain of malonyl-CoA ACP transacylase"/>
    <property type="match status" value="1"/>
</dbReference>
<dbReference type="SMART" id="SM00827">
    <property type="entry name" value="PKS_AT"/>
    <property type="match status" value="1"/>
</dbReference>
<evidence type="ECO:0000313" key="3">
    <source>
        <dbReference type="Proteomes" id="UP000799753"/>
    </source>
</evidence>
<keyword evidence="3" id="KW-1185">Reference proteome</keyword>
<feature type="domain" description="Malonyl-CoA:ACP transacylase (MAT)" evidence="1">
    <location>
        <begin position="1"/>
        <end position="141"/>
    </location>
</feature>
<keyword evidence="2" id="KW-0808">Transferase</keyword>
<dbReference type="GO" id="GO:0004312">
    <property type="term" value="F:fatty acid synthase activity"/>
    <property type="evidence" value="ECO:0007669"/>
    <property type="project" value="TreeGrafter"/>
</dbReference>
<reference evidence="2" key="1">
    <citation type="journal article" date="2020" name="Stud. Mycol.">
        <title>101 Dothideomycetes genomes: a test case for predicting lifestyles and emergence of pathogens.</title>
        <authorList>
            <person name="Haridas S."/>
            <person name="Albert R."/>
            <person name="Binder M."/>
            <person name="Bloem J."/>
            <person name="Labutti K."/>
            <person name="Salamov A."/>
            <person name="Andreopoulos B."/>
            <person name="Baker S."/>
            <person name="Barry K."/>
            <person name="Bills G."/>
            <person name="Bluhm B."/>
            <person name="Cannon C."/>
            <person name="Castanera R."/>
            <person name="Culley D."/>
            <person name="Daum C."/>
            <person name="Ezra D."/>
            <person name="Gonzalez J."/>
            <person name="Henrissat B."/>
            <person name="Kuo A."/>
            <person name="Liang C."/>
            <person name="Lipzen A."/>
            <person name="Lutzoni F."/>
            <person name="Magnuson J."/>
            <person name="Mondo S."/>
            <person name="Nolan M."/>
            <person name="Ohm R."/>
            <person name="Pangilinan J."/>
            <person name="Park H.-J."/>
            <person name="Ramirez L."/>
            <person name="Alfaro M."/>
            <person name="Sun H."/>
            <person name="Tritt A."/>
            <person name="Yoshinaga Y."/>
            <person name="Zwiers L.-H."/>
            <person name="Turgeon B."/>
            <person name="Goodwin S."/>
            <person name="Spatafora J."/>
            <person name="Crous P."/>
            <person name="Grigoriev I."/>
        </authorList>
    </citation>
    <scope>NUCLEOTIDE SEQUENCE</scope>
    <source>
        <strain evidence="2">CBS 473.64</strain>
    </source>
</reference>
<dbReference type="PANTHER" id="PTHR43775">
    <property type="entry name" value="FATTY ACID SYNTHASE"/>
    <property type="match status" value="1"/>
</dbReference>
<evidence type="ECO:0000313" key="2">
    <source>
        <dbReference type="EMBL" id="KAF2642055.1"/>
    </source>
</evidence>
<feature type="non-terminal residue" evidence="2">
    <location>
        <position position="1"/>
    </location>
</feature>
<dbReference type="InterPro" id="IPR016036">
    <property type="entry name" value="Malonyl_transacylase_ACP-bd"/>
</dbReference>
<dbReference type="GO" id="GO:0044550">
    <property type="term" value="P:secondary metabolite biosynthetic process"/>
    <property type="evidence" value="ECO:0007669"/>
    <property type="project" value="TreeGrafter"/>
</dbReference>
<dbReference type="GO" id="GO:0006633">
    <property type="term" value="P:fatty acid biosynthetic process"/>
    <property type="evidence" value="ECO:0007669"/>
    <property type="project" value="TreeGrafter"/>
</dbReference>
<dbReference type="Gene3D" id="3.40.366.10">
    <property type="entry name" value="Malonyl-Coenzyme A Acyl Carrier Protein, domain 2"/>
    <property type="match status" value="1"/>
</dbReference>
<dbReference type="InterPro" id="IPR016035">
    <property type="entry name" value="Acyl_Trfase/lysoPLipase"/>
</dbReference>
<feature type="non-terminal residue" evidence="2">
    <location>
        <position position="141"/>
    </location>
</feature>
<dbReference type="PANTHER" id="PTHR43775:SF29">
    <property type="entry name" value="ASPERFURANONE POLYKETIDE SYNTHASE AFOG-RELATED"/>
    <property type="match status" value="1"/>
</dbReference>
<organism evidence="2 3">
    <name type="scientific">Massarina eburnea CBS 473.64</name>
    <dbReference type="NCBI Taxonomy" id="1395130"/>
    <lineage>
        <taxon>Eukaryota</taxon>
        <taxon>Fungi</taxon>
        <taxon>Dikarya</taxon>
        <taxon>Ascomycota</taxon>
        <taxon>Pezizomycotina</taxon>
        <taxon>Dothideomycetes</taxon>
        <taxon>Pleosporomycetidae</taxon>
        <taxon>Pleosporales</taxon>
        <taxon>Massarineae</taxon>
        <taxon>Massarinaceae</taxon>
        <taxon>Massarina</taxon>
    </lineage>
</organism>
<dbReference type="InterPro" id="IPR001227">
    <property type="entry name" value="Ac_transferase_dom_sf"/>
</dbReference>
<dbReference type="InterPro" id="IPR050091">
    <property type="entry name" value="PKS_NRPS_Biosynth_Enz"/>
</dbReference>
<dbReference type="SUPFAM" id="SSF52151">
    <property type="entry name" value="FabD/lysophospholipase-like"/>
    <property type="match status" value="1"/>
</dbReference>
<dbReference type="Pfam" id="PF00698">
    <property type="entry name" value="Acyl_transf_1"/>
    <property type="match status" value="1"/>
</dbReference>
<protein>
    <submittedName>
        <fullName evidence="2">Acyl transferase</fullName>
    </submittedName>
</protein>
<proteinExistence type="predicted"/>
<dbReference type="Proteomes" id="UP000799753">
    <property type="component" value="Unassembled WGS sequence"/>
</dbReference>
<evidence type="ECO:0000259" key="1">
    <source>
        <dbReference type="SMART" id="SM00827"/>
    </source>
</evidence>